<gene>
    <name evidence="8" type="ORF">FIBRA_09243</name>
</gene>
<dbReference type="Proteomes" id="UP000006352">
    <property type="component" value="Unassembled WGS sequence"/>
</dbReference>
<dbReference type="Gene3D" id="3.60.21.10">
    <property type="match status" value="1"/>
</dbReference>
<keyword evidence="9" id="KW-1185">Reference proteome</keyword>
<dbReference type="HOGENOM" id="CLU_014743_1_0_1"/>
<name>J7SC70_9APHY</name>
<dbReference type="InterPro" id="IPR004843">
    <property type="entry name" value="Calcineurin-like_PHP"/>
</dbReference>
<keyword evidence="6" id="KW-0732">Signal</keyword>
<feature type="binding site" evidence="4">
    <location>
        <position position="404"/>
    </location>
    <ligand>
        <name>Zn(2+)</name>
        <dbReference type="ChEBI" id="CHEBI:29105"/>
        <label>2</label>
    </ligand>
</feature>
<dbReference type="PANTHER" id="PTHR10340">
    <property type="entry name" value="SPHINGOMYELIN PHOSPHODIESTERASE"/>
    <property type="match status" value="1"/>
</dbReference>
<feature type="binding site" evidence="4">
    <location>
        <position position="147"/>
    </location>
    <ligand>
        <name>Zn(2+)</name>
        <dbReference type="ChEBI" id="CHEBI:29105"/>
        <label>1</label>
    </ligand>
</feature>
<feature type="disulfide bond" evidence="5">
    <location>
        <begin position="537"/>
        <end position="541"/>
    </location>
</feature>
<sequence length="623" mass="68580">MRSATLAALLFPSLAAAGPLDGLERTLASIVDCASCHAALPTFKSIAHLGDAAFVKTITAACIDMQIEDRDVCEGAIRTQGPILAHDLRHFALGGQTATRFCDAVFGMCTPPPVNEYTVPFPRPPPERPARFRSAGRPPFRVMHFSDVHIDRQYTVGAEANCTKPICCRDYDGRPKHVNAPALPLGNRHCDTPTKLVDSMLQAVERFGADARFSLFTGDVIDHAVWEVSEVGVSRDMQTFSDQMAARLNAPLFPALGNHESAPTNSFPRNTTEHEINSEWVFNAQRASWAQWIGEEATDQIRHHSGSYAAMAPGTNLRIISVNTQYWYKQNFWLYDSDDLQPDPNGILAFLVQELQAAEDAGQRAWIIAHMPPGRGDVAHDQSSYFDQVIQRYKNTIAGQFYGHTHADEFAIGYSNYSDRSAATAMSIAMIGPALTPMSGNPAFKMYDIDPDTYEIMDARTYITNVSDPNYHLHPTWELLYSARDSYGALVPALAPNASLSPAFWHNLTEVFYKNDSAFQAYIAHKPRGREFVRRPCVGACKNGTLCEMRTLRSGVCATASGPVFRLPGGHAQFTTELESCEGHGIGHIVRGLLAKLSPQAGQKANVEPVPQNDDHSQAVLWV</sequence>
<dbReference type="InterPro" id="IPR029052">
    <property type="entry name" value="Metallo-depent_PP-like"/>
</dbReference>
<feature type="disulfide bond" evidence="5">
    <location>
        <begin position="162"/>
        <end position="167"/>
    </location>
</feature>
<dbReference type="EMBL" id="HE797574">
    <property type="protein sequence ID" value="CCM06931.1"/>
    <property type="molecule type" value="Genomic_DNA"/>
</dbReference>
<keyword evidence="4" id="KW-0479">Metal-binding</keyword>
<feature type="disulfide bond" evidence="5">
    <location>
        <begin position="33"/>
        <end position="109"/>
    </location>
</feature>
<evidence type="ECO:0000313" key="8">
    <source>
        <dbReference type="EMBL" id="CCM06931.1"/>
    </source>
</evidence>
<dbReference type="InParanoid" id="J7SC70"/>
<evidence type="ECO:0000259" key="7">
    <source>
        <dbReference type="Pfam" id="PF00149"/>
    </source>
</evidence>
<comment type="similarity">
    <text evidence="3">Belongs to the acid sphingomyelinase family.</text>
</comment>
<feature type="binding site" evidence="4">
    <location>
        <position position="219"/>
    </location>
    <ligand>
        <name>Zn(2+)</name>
        <dbReference type="ChEBI" id="CHEBI:29105"/>
        <label>2</label>
    </ligand>
</feature>
<evidence type="ECO:0000256" key="1">
    <source>
        <dbReference type="ARBA" id="ARBA00022801"/>
    </source>
</evidence>
<evidence type="ECO:0000256" key="5">
    <source>
        <dbReference type="PIRSR" id="PIRSR000948-2"/>
    </source>
</evidence>
<dbReference type="RefSeq" id="XP_012176952.1">
    <property type="nucleotide sequence ID" value="XM_012321562.1"/>
</dbReference>
<feature type="signal peptide" evidence="6">
    <location>
        <begin position="1"/>
        <end position="17"/>
    </location>
</feature>
<dbReference type="GO" id="GO:0016798">
    <property type="term" value="F:hydrolase activity, acting on glycosyl bonds"/>
    <property type="evidence" value="ECO:0007669"/>
    <property type="project" value="UniProtKB-KW"/>
</dbReference>
<reference evidence="8 9" key="1">
    <citation type="journal article" date="2012" name="Appl. Environ. Microbiol.">
        <title>Short-read sequencing for genomic analysis of the brown rot fungus Fibroporia radiculosa.</title>
        <authorList>
            <person name="Tang J.D."/>
            <person name="Perkins A.D."/>
            <person name="Sonstegard T.S."/>
            <person name="Schroeder S.G."/>
            <person name="Burgess S.C."/>
            <person name="Diehl S.V."/>
        </authorList>
    </citation>
    <scope>NUCLEOTIDE SEQUENCE [LARGE SCALE GENOMIC DNA]</scope>
    <source>
        <strain evidence="8 9">TFFH 294</strain>
    </source>
</reference>
<dbReference type="OrthoDB" id="282973at2759"/>
<feature type="binding site" evidence="4">
    <location>
        <position position="219"/>
    </location>
    <ligand>
        <name>Zn(2+)</name>
        <dbReference type="ChEBI" id="CHEBI:29105"/>
        <label>1</label>
    </ligand>
</feature>
<dbReference type="Pfam" id="PF00149">
    <property type="entry name" value="Metallophos"/>
    <property type="match status" value="1"/>
</dbReference>
<dbReference type="STRING" id="599839.J7SC70"/>
<comment type="cofactor">
    <cofactor evidence="4">
        <name>Zn(2+)</name>
        <dbReference type="ChEBI" id="CHEBI:29105"/>
    </cofactor>
    <text evidence="4">Binds 2 Zn(2+) ions per subunit.</text>
</comment>
<feature type="binding site" evidence="4">
    <location>
        <position position="258"/>
    </location>
    <ligand>
        <name>Zn(2+)</name>
        <dbReference type="ChEBI" id="CHEBI:29105"/>
        <label>2</label>
    </ligand>
</feature>
<evidence type="ECO:0000256" key="3">
    <source>
        <dbReference type="PIRNR" id="PIRNR000948"/>
    </source>
</evidence>
<dbReference type="AlphaFoldDB" id="J7SC70"/>
<keyword evidence="3" id="KW-0326">Glycosidase</keyword>
<feature type="disulfide bond" evidence="5">
    <location>
        <begin position="62"/>
        <end position="73"/>
    </location>
</feature>
<feature type="domain" description="Calcineurin-like phosphoesterase" evidence="7">
    <location>
        <begin position="140"/>
        <end position="407"/>
    </location>
</feature>
<dbReference type="GO" id="GO:0016020">
    <property type="term" value="C:membrane"/>
    <property type="evidence" value="ECO:0007669"/>
    <property type="project" value="GOC"/>
</dbReference>
<comment type="function">
    <text evidence="3">Converts sphingomyelin to ceramide.</text>
</comment>
<dbReference type="CDD" id="cd00842">
    <property type="entry name" value="MPP_ASMase"/>
    <property type="match status" value="1"/>
</dbReference>
<feature type="disulfide bond" evidence="5">
    <location>
        <begin position="168"/>
        <end position="190"/>
    </location>
</feature>
<feature type="chain" id="PRO_5003797663" description="Sphingomyelin phosphodiesterase" evidence="6">
    <location>
        <begin position="18"/>
        <end position="623"/>
    </location>
</feature>
<accession>J7SC70</accession>
<dbReference type="PANTHER" id="PTHR10340:SF34">
    <property type="entry name" value="SPHINGOMYELIN PHOSPHODIESTERASE"/>
    <property type="match status" value="1"/>
</dbReference>
<protein>
    <recommendedName>
        <fullName evidence="3">Sphingomyelin phosphodiesterase</fullName>
    </recommendedName>
</protein>
<dbReference type="SUPFAM" id="SSF56300">
    <property type="entry name" value="Metallo-dependent phosphatases"/>
    <property type="match status" value="1"/>
</dbReference>
<keyword evidence="2" id="KW-0325">Glycoprotein</keyword>
<dbReference type="InterPro" id="IPR011160">
    <property type="entry name" value="Sphingomy_PDE"/>
</dbReference>
<evidence type="ECO:0000256" key="4">
    <source>
        <dbReference type="PIRSR" id="PIRSR000948-1"/>
    </source>
</evidence>
<dbReference type="InterPro" id="IPR041805">
    <property type="entry name" value="ASMase/PPN1_MPP"/>
</dbReference>
<keyword evidence="5" id="KW-1015">Disulfide bond</keyword>
<dbReference type="GO" id="GO:0006685">
    <property type="term" value="P:sphingomyelin catabolic process"/>
    <property type="evidence" value="ECO:0007669"/>
    <property type="project" value="UniProtKB-UniRule"/>
</dbReference>
<dbReference type="GO" id="GO:0004767">
    <property type="term" value="F:sphingomyelin phosphodiesterase activity"/>
    <property type="evidence" value="ECO:0007669"/>
    <property type="project" value="UniProtKB-UniRule"/>
</dbReference>
<evidence type="ECO:0000256" key="2">
    <source>
        <dbReference type="ARBA" id="ARBA00023180"/>
    </source>
</evidence>
<dbReference type="GO" id="GO:0005615">
    <property type="term" value="C:extracellular space"/>
    <property type="evidence" value="ECO:0007669"/>
    <property type="project" value="TreeGrafter"/>
</dbReference>
<evidence type="ECO:0000256" key="6">
    <source>
        <dbReference type="SAM" id="SignalP"/>
    </source>
</evidence>
<feature type="binding site" evidence="4">
    <location>
        <position position="406"/>
    </location>
    <ligand>
        <name>Zn(2+)</name>
        <dbReference type="ChEBI" id="CHEBI:29105"/>
        <label>1</label>
    </ligand>
</feature>
<feature type="binding site" evidence="4">
    <location>
        <position position="149"/>
    </location>
    <ligand>
        <name>Zn(2+)</name>
        <dbReference type="ChEBI" id="CHEBI:29105"/>
        <label>1</label>
    </ligand>
</feature>
<proteinExistence type="inferred from homology"/>
<dbReference type="GeneID" id="24101831"/>
<organism evidence="8 9">
    <name type="scientific">Fibroporia radiculosa</name>
    <dbReference type="NCBI Taxonomy" id="599839"/>
    <lineage>
        <taxon>Eukaryota</taxon>
        <taxon>Fungi</taxon>
        <taxon>Dikarya</taxon>
        <taxon>Basidiomycota</taxon>
        <taxon>Agaricomycotina</taxon>
        <taxon>Agaricomycetes</taxon>
        <taxon>Polyporales</taxon>
        <taxon>Fibroporiaceae</taxon>
        <taxon>Fibroporia</taxon>
    </lineage>
</organism>
<evidence type="ECO:0000313" key="9">
    <source>
        <dbReference type="Proteomes" id="UP000006352"/>
    </source>
</evidence>
<keyword evidence="4" id="KW-0862">Zinc</keyword>
<dbReference type="PIRSF" id="PIRSF000948">
    <property type="entry name" value="Sphingomy_PDE"/>
    <property type="match status" value="1"/>
</dbReference>
<dbReference type="GO" id="GO:0046872">
    <property type="term" value="F:metal ion binding"/>
    <property type="evidence" value="ECO:0007669"/>
    <property type="project" value="UniProtKB-KW"/>
</dbReference>
<keyword evidence="1 3" id="KW-0378">Hydrolase</keyword>
<feature type="binding site" evidence="4">
    <location>
        <position position="370"/>
    </location>
    <ligand>
        <name>Zn(2+)</name>
        <dbReference type="ChEBI" id="CHEBI:29105"/>
        <label>2</label>
    </ligand>
</feature>